<evidence type="ECO:0000256" key="1">
    <source>
        <dbReference type="SAM" id="SignalP"/>
    </source>
</evidence>
<protein>
    <submittedName>
        <fullName evidence="2">Uncharacterized protein</fullName>
    </submittedName>
</protein>
<accession>A0ABU5LET8</accession>
<reference evidence="3" key="1">
    <citation type="submission" date="2023-07" db="EMBL/GenBank/DDBJ databases">
        <title>Structural and functional analysis of rice phyllospheric bacteria for their antimicrobial properties and defense elicitation against blast disease.</title>
        <authorList>
            <person name="Sahu K.P."/>
            <person name="Asharani P."/>
            <person name="Kumar M."/>
            <person name="Reddy B."/>
            <person name="Kumar A."/>
        </authorList>
    </citation>
    <scope>NUCLEOTIDE SEQUENCE [LARGE SCALE GENOMIC DNA]</scope>
    <source>
        <strain evidence="3">OsEp_Plm_30P10</strain>
    </source>
</reference>
<keyword evidence="3" id="KW-1185">Reference proteome</keyword>
<proteinExistence type="predicted"/>
<evidence type="ECO:0000313" key="3">
    <source>
        <dbReference type="Proteomes" id="UP001288620"/>
    </source>
</evidence>
<evidence type="ECO:0000313" key="2">
    <source>
        <dbReference type="EMBL" id="MDZ7278461.1"/>
    </source>
</evidence>
<keyword evidence="1" id="KW-0732">Signal</keyword>
<organism evidence="2 3">
    <name type="scientific">Pantoea eucrina</name>
    <dbReference type="NCBI Taxonomy" id="472693"/>
    <lineage>
        <taxon>Bacteria</taxon>
        <taxon>Pseudomonadati</taxon>
        <taxon>Pseudomonadota</taxon>
        <taxon>Gammaproteobacteria</taxon>
        <taxon>Enterobacterales</taxon>
        <taxon>Erwiniaceae</taxon>
        <taxon>Pantoea</taxon>
    </lineage>
</organism>
<comment type="caution">
    <text evidence="2">The sequence shown here is derived from an EMBL/GenBank/DDBJ whole genome shotgun (WGS) entry which is preliminary data.</text>
</comment>
<gene>
    <name evidence="2" type="ORF">N4G40_09270</name>
</gene>
<feature type="signal peptide" evidence="1">
    <location>
        <begin position="1"/>
        <end position="37"/>
    </location>
</feature>
<dbReference type="EMBL" id="JAOBTT010000001">
    <property type="protein sequence ID" value="MDZ7278461.1"/>
    <property type="molecule type" value="Genomic_DNA"/>
</dbReference>
<feature type="chain" id="PRO_5045412094" evidence="1">
    <location>
        <begin position="38"/>
        <end position="121"/>
    </location>
</feature>
<sequence length="121" mass="12952">MYSPDHARLYKEIACMKVLKPVLSLLLLGLVSSAALANEAHVCRSAALPQSNKDAELSDTTSFTCGSGLTGTVTSLSQAGWQITHVLEQADTTALSAIKPGKIPLNPEELAKTYWVLLIQK</sequence>
<name>A0ABU5LET8_9GAMM</name>
<dbReference type="RefSeq" id="WP_322542438.1">
    <property type="nucleotide sequence ID" value="NZ_JAOBTT010000001.1"/>
</dbReference>
<dbReference type="Proteomes" id="UP001288620">
    <property type="component" value="Unassembled WGS sequence"/>
</dbReference>